<dbReference type="Pfam" id="PF13589">
    <property type="entry name" value="HATPase_c_3"/>
    <property type="match status" value="1"/>
</dbReference>
<dbReference type="SUPFAM" id="SSF55874">
    <property type="entry name" value="ATPase domain of HSP90 chaperone/DNA topoisomerase II/histidine kinase"/>
    <property type="match status" value="1"/>
</dbReference>
<dbReference type="InterPro" id="IPR036890">
    <property type="entry name" value="HATPase_C_sf"/>
</dbReference>
<reference evidence="2 3" key="1">
    <citation type="journal article" date="2016" name="Nat. Commun.">
        <title>Thousands of microbial genomes shed light on interconnected biogeochemical processes in an aquifer system.</title>
        <authorList>
            <person name="Anantharaman K."/>
            <person name="Brown C.T."/>
            <person name="Hug L.A."/>
            <person name="Sharon I."/>
            <person name="Castelle C.J."/>
            <person name="Probst A.J."/>
            <person name="Thomas B.C."/>
            <person name="Singh A."/>
            <person name="Wilkins M.J."/>
            <person name="Karaoz U."/>
            <person name="Brodie E.L."/>
            <person name="Williams K.H."/>
            <person name="Hubbard S.S."/>
            <person name="Banfield J.F."/>
        </authorList>
    </citation>
    <scope>NUCLEOTIDE SEQUENCE [LARGE SCALE GENOMIC DNA]</scope>
</reference>
<dbReference type="Gene3D" id="3.30.565.10">
    <property type="entry name" value="Histidine kinase-like ATPase, C-terminal domain"/>
    <property type="match status" value="1"/>
</dbReference>
<dbReference type="AlphaFoldDB" id="A0A1F7RBC2"/>
<proteinExistence type="predicted"/>
<protein>
    <recommendedName>
        <fullName evidence="4">ATP-binding protein</fullName>
    </recommendedName>
</protein>
<dbReference type="EMBL" id="MGDB01000133">
    <property type="protein sequence ID" value="OGL38849.1"/>
    <property type="molecule type" value="Genomic_DNA"/>
</dbReference>
<feature type="region of interest" description="Disordered" evidence="1">
    <location>
        <begin position="354"/>
        <end position="388"/>
    </location>
</feature>
<evidence type="ECO:0000313" key="3">
    <source>
        <dbReference type="Proteomes" id="UP000178526"/>
    </source>
</evidence>
<evidence type="ECO:0000256" key="1">
    <source>
        <dbReference type="SAM" id="MobiDB-lite"/>
    </source>
</evidence>
<comment type="caution">
    <text evidence="2">The sequence shown here is derived from an EMBL/GenBank/DDBJ whole genome shotgun (WGS) entry which is preliminary data.</text>
</comment>
<gene>
    <name evidence="2" type="ORF">A2042_01765</name>
</gene>
<feature type="compositionally biased region" description="Basic residues" evidence="1">
    <location>
        <begin position="370"/>
        <end position="382"/>
    </location>
</feature>
<feature type="compositionally biased region" description="Basic and acidic residues" evidence="1">
    <location>
        <begin position="354"/>
        <end position="369"/>
    </location>
</feature>
<dbReference type="Proteomes" id="UP000178526">
    <property type="component" value="Unassembled WGS sequence"/>
</dbReference>
<organism evidence="2 3">
    <name type="scientific">Candidatus Schekmanbacteria bacterium GWA2_38_11</name>
    <dbReference type="NCBI Taxonomy" id="1817876"/>
    <lineage>
        <taxon>Bacteria</taxon>
        <taxon>Candidatus Schekmaniibacteriota</taxon>
    </lineage>
</organism>
<evidence type="ECO:0000313" key="2">
    <source>
        <dbReference type="EMBL" id="OGL38849.1"/>
    </source>
</evidence>
<evidence type="ECO:0008006" key="4">
    <source>
        <dbReference type="Google" id="ProtNLM"/>
    </source>
</evidence>
<sequence length="488" mass="55097">MTTEKLSLPITVDKSHLITIGEQLYSRSIELIRELINNAYDADATTVKVNLSKDRIEVIDDGTGMDLGGLKQYFNIGSPEKKLHNKSKIYQRERIGQFGIGKFAALSAGSVFQVLTQCGEFAATVTFDKDEWERHPHSWELPMEVYPPDPAKGDGTTVVILRIKKELKKDEIEKCIIESVPIKAPIFKVVLDGKRITPKEYIGQRIPFLEGTEFGPIHGEIYILPESRVSAEDLGISCMVKQVLVKKEFFGMESWGAEMARIRGEVHANFLPITSDRSGFIVDSPEYQAFYEVMIKFLKEVKRILGGLSDKKEKIRVKRALKDALNKVQKALFKNPEFSPFGALPIAGEEGRGLGEAGEVKNTGESEKVRIKKEKKKKKGKKESKPTVKRLTPGAVIQKLKLGNSGVTCCLDHFGADEPECFTEGTIIYINRDHPLYLRQTKKLETHTMHIARLLTQEISLMKDPENPREAYERQSKLLRDAFVDEMK</sequence>
<name>A0A1F7RBC2_9BACT</name>
<accession>A0A1F7RBC2</accession>